<dbReference type="InterPro" id="IPR005123">
    <property type="entry name" value="Oxoglu/Fe-dep_dioxygenase_dom"/>
</dbReference>
<keyword evidence="4 6" id="KW-0560">Oxidoreductase</keyword>
<evidence type="ECO:0000256" key="4">
    <source>
        <dbReference type="ARBA" id="ARBA00023002"/>
    </source>
</evidence>
<reference evidence="8" key="1">
    <citation type="journal article" date="2016" name="Nat. Genet.">
        <title>The genome sequences of Arachis duranensis and Arachis ipaensis, the diploid ancestors of cultivated peanut.</title>
        <authorList>
            <person name="Bertioli D.J."/>
            <person name="Cannon S.B."/>
            <person name="Froenicke L."/>
            <person name="Huang G."/>
            <person name="Farmer A.D."/>
            <person name="Cannon E.K."/>
            <person name="Liu X."/>
            <person name="Gao D."/>
            <person name="Clevenger J."/>
            <person name="Dash S."/>
            <person name="Ren L."/>
            <person name="Moretzsohn M.C."/>
            <person name="Shirasawa K."/>
            <person name="Huang W."/>
            <person name="Vidigal B."/>
            <person name="Abernathy B."/>
            <person name="Chu Y."/>
            <person name="Niederhuth C.E."/>
            <person name="Umale P."/>
            <person name="Araujo A.C."/>
            <person name="Kozik A."/>
            <person name="Kim K.D."/>
            <person name="Burow M.D."/>
            <person name="Varshney R.K."/>
            <person name="Wang X."/>
            <person name="Zhang X."/>
            <person name="Barkley N."/>
            <person name="Guimaraes P.M."/>
            <person name="Isobe S."/>
            <person name="Guo B."/>
            <person name="Liao B."/>
            <person name="Stalker H.T."/>
            <person name="Schmitz R.J."/>
            <person name="Scheffler B.E."/>
            <person name="Leal-Bertioli S.C."/>
            <person name="Xun X."/>
            <person name="Jackson S.A."/>
            <person name="Michelmore R."/>
            <person name="Ozias-Akins P."/>
        </authorList>
    </citation>
    <scope>NUCLEOTIDE SEQUENCE [LARGE SCALE GENOMIC DNA]</scope>
    <source>
        <strain evidence="8">cv. V14167</strain>
    </source>
</reference>
<evidence type="ECO:0000256" key="2">
    <source>
        <dbReference type="ARBA" id="ARBA00022723"/>
    </source>
</evidence>
<dbReference type="Pfam" id="PF03171">
    <property type="entry name" value="2OG-FeII_Oxy"/>
    <property type="match status" value="1"/>
</dbReference>
<keyword evidence="5 6" id="KW-0408">Iron</keyword>
<dbReference type="OrthoDB" id="288590at2759"/>
<evidence type="ECO:0000256" key="6">
    <source>
        <dbReference type="RuleBase" id="RU003682"/>
    </source>
</evidence>
<dbReference type="SUPFAM" id="SSF51197">
    <property type="entry name" value="Clavaminate synthase-like"/>
    <property type="match status" value="1"/>
</dbReference>
<evidence type="ECO:0000259" key="7">
    <source>
        <dbReference type="PROSITE" id="PS51471"/>
    </source>
</evidence>
<dbReference type="FunFam" id="2.60.120.330:FF:000001">
    <property type="entry name" value="Protein SRG1"/>
    <property type="match status" value="1"/>
</dbReference>
<evidence type="ECO:0000256" key="5">
    <source>
        <dbReference type="ARBA" id="ARBA00023004"/>
    </source>
</evidence>
<evidence type="ECO:0000313" key="10">
    <source>
        <dbReference type="RefSeq" id="XP_015967625.1"/>
    </source>
</evidence>
<name>A0A6P4DFM4_ARADU</name>
<evidence type="ECO:0000313" key="9">
    <source>
        <dbReference type="RefSeq" id="XP_015967624.1"/>
    </source>
</evidence>
<evidence type="ECO:0000313" key="8">
    <source>
        <dbReference type="Proteomes" id="UP000515211"/>
    </source>
</evidence>
<proteinExistence type="inferred from homology"/>
<dbReference type="PROSITE" id="PS51471">
    <property type="entry name" value="FE2OG_OXY"/>
    <property type="match status" value="1"/>
</dbReference>
<feature type="domain" description="Fe2OG dioxygenase" evidence="7">
    <location>
        <begin position="199"/>
        <end position="299"/>
    </location>
</feature>
<comment type="similarity">
    <text evidence="1 6">Belongs to the iron/ascorbate-dependent oxidoreductase family.</text>
</comment>
<dbReference type="GO" id="GO:0016491">
    <property type="term" value="F:oxidoreductase activity"/>
    <property type="evidence" value="ECO:0007669"/>
    <property type="project" value="UniProtKB-KW"/>
</dbReference>
<accession>A0A6P4DFM4</accession>
<keyword evidence="8" id="KW-1185">Reference proteome</keyword>
<dbReference type="RefSeq" id="XP_015967625.1">
    <property type="nucleotide sequence ID" value="XM_016112139.2"/>
</dbReference>
<dbReference type="InterPro" id="IPR050295">
    <property type="entry name" value="Plant_2OG-oxidoreductases"/>
</dbReference>
<evidence type="ECO:0000256" key="1">
    <source>
        <dbReference type="ARBA" id="ARBA00008056"/>
    </source>
</evidence>
<dbReference type="InterPro" id="IPR044861">
    <property type="entry name" value="IPNS-like_FE2OG_OXY"/>
</dbReference>
<dbReference type="AlphaFoldDB" id="A0A6P4DFM4"/>
<dbReference type="Proteomes" id="UP000515211">
    <property type="component" value="Chromosome 5"/>
</dbReference>
<evidence type="ECO:0000256" key="3">
    <source>
        <dbReference type="ARBA" id="ARBA00022896"/>
    </source>
</evidence>
<dbReference type="PANTHER" id="PTHR47991">
    <property type="entry name" value="OXOGLUTARATE/IRON-DEPENDENT DIOXYGENASE"/>
    <property type="match status" value="1"/>
</dbReference>
<dbReference type="GO" id="GO:0031418">
    <property type="term" value="F:L-ascorbic acid binding"/>
    <property type="evidence" value="ECO:0007669"/>
    <property type="project" value="UniProtKB-KW"/>
</dbReference>
<keyword evidence="2 6" id="KW-0479">Metal-binding</keyword>
<dbReference type="Pfam" id="PF14226">
    <property type="entry name" value="DIOX_N"/>
    <property type="match status" value="1"/>
</dbReference>
<organism evidence="8 9">
    <name type="scientific">Arachis duranensis</name>
    <name type="common">Wild peanut</name>
    <dbReference type="NCBI Taxonomy" id="130453"/>
    <lineage>
        <taxon>Eukaryota</taxon>
        <taxon>Viridiplantae</taxon>
        <taxon>Streptophyta</taxon>
        <taxon>Embryophyta</taxon>
        <taxon>Tracheophyta</taxon>
        <taxon>Spermatophyta</taxon>
        <taxon>Magnoliopsida</taxon>
        <taxon>eudicotyledons</taxon>
        <taxon>Gunneridae</taxon>
        <taxon>Pentapetalae</taxon>
        <taxon>rosids</taxon>
        <taxon>fabids</taxon>
        <taxon>Fabales</taxon>
        <taxon>Fabaceae</taxon>
        <taxon>Papilionoideae</taxon>
        <taxon>50 kb inversion clade</taxon>
        <taxon>dalbergioids sensu lato</taxon>
        <taxon>Dalbergieae</taxon>
        <taxon>Pterocarpus clade</taxon>
        <taxon>Arachis</taxon>
    </lineage>
</organism>
<dbReference type="GeneID" id="107491302"/>
<dbReference type="Gene3D" id="2.60.120.330">
    <property type="entry name" value="B-lactam Antibiotic, Isopenicillin N Synthase, Chain"/>
    <property type="match status" value="1"/>
</dbReference>
<sequence length="358" mass="40919">MSKIGSSLLVPSVQELAKQSITQVPDRYLVPKQGTLIIPKTSSFLQVPVIDLNKLLSEDAFELHKLDHACKEWGFFQLINHGVDPSLIESVKLGFQDFFNLPIEEKKKLWQKPGDIEGFGQLFVVSEKQKLEWADLFIINTLPSYARDLNLFLNIPQPFRDNLDSYSLQLRKLFMAIIGHMEMALKTKPNELLKLFEDVSQSMRLNYYPPCPQPENVIGLKPHSDAGSLTILLQANEVDGLQIRKDGMWMPITLVSNAFIINVGDILEILTNEIYRSIKHRVTINSKKERISIAAFHKPQMNKVISPIESLVTSERPALFRGISVADYYKKYFSRQLQEKSVLNDVRIKSNNCVHKIL</sequence>
<keyword evidence="3" id="KW-0847">Vitamin C</keyword>
<dbReference type="KEGG" id="adu:107491302"/>
<protein>
    <submittedName>
        <fullName evidence="9 10">protein SRG1-like</fullName>
    </submittedName>
</protein>
<dbReference type="InterPro" id="IPR026992">
    <property type="entry name" value="DIOX_N"/>
</dbReference>
<reference evidence="9" key="2">
    <citation type="submission" date="2025-04" db="UniProtKB">
        <authorList>
            <consortium name="RefSeq"/>
        </authorList>
    </citation>
    <scope>IDENTIFICATION</scope>
    <source>
        <tissue evidence="9 10">Whole plant</tissue>
    </source>
</reference>
<dbReference type="RefSeq" id="XP_015967624.1">
    <property type="nucleotide sequence ID" value="XM_016112138.3"/>
</dbReference>
<dbReference type="GO" id="GO:0046872">
    <property type="term" value="F:metal ion binding"/>
    <property type="evidence" value="ECO:0007669"/>
    <property type="project" value="UniProtKB-KW"/>
</dbReference>
<dbReference type="InterPro" id="IPR027443">
    <property type="entry name" value="IPNS-like_sf"/>
</dbReference>
<gene>
    <name evidence="9 10" type="primary">LOC107491302</name>
</gene>